<name>A0A2G9GIC2_9LAMI</name>
<dbReference type="InterPro" id="IPR003690">
    <property type="entry name" value="MTERF"/>
</dbReference>
<evidence type="ECO:0000256" key="2">
    <source>
        <dbReference type="ARBA" id="ARBA00022472"/>
    </source>
</evidence>
<keyword evidence="2" id="KW-0804">Transcription</keyword>
<dbReference type="Proteomes" id="UP000231279">
    <property type="component" value="Unassembled WGS sequence"/>
</dbReference>
<dbReference type="Pfam" id="PF02536">
    <property type="entry name" value="mTERF"/>
    <property type="match status" value="1"/>
</dbReference>
<accession>A0A2G9GIC2</accession>
<keyword evidence="5" id="KW-1185">Reference proteome</keyword>
<dbReference type="GO" id="GO:0003676">
    <property type="term" value="F:nucleic acid binding"/>
    <property type="evidence" value="ECO:0007669"/>
    <property type="project" value="InterPro"/>
</dbReference>
<dbReference type="AlphaFoldDB" id="A0A2G9GIC2"/>
<dbReference type="InterPro" id="IPR038538">
    <property type="entry name" value="MTERF_sf"/>
</dbReference>
<protein>
    <submittedName>
        <fullName evidence="4">Mitochondrial transcription termination factor, mTERF</fullName>
    </submittedName>
</protein>
<dbReference type="OrthoDB" id="905822at2759"/>
<evidence type="ECO:0000256" key="3">
    <source>
        <dbReference type="ARBA" id="ARBA00022946"/>
    </source>
</evidence>
<dbReference type="SMART" id="SM00733">
    <property type="entry name" value="Mterf"/>
    <property type="match status" value="6"/>
</dbReference>
<dbReference type="GO" id="GO:0006353">
    <property type="term" value="P:DNA-templated transcription termination"/>
    <property type="evidence" value="ECO:0007669"/>
    <property type="project" value="UniProtKB-KW"/>
</dbReference>
<gene>
    <name evidence="4" type="ORF">CDL12_22418</name>
</gene>
<dbReference type="STRING" id="429701.A0A2G9GIC2"/>
<comment type="similarity">
    <text evidence="1">Belongs to the mTERF family.</text>
</comment>
<dbReference type="PANTHER" id="PTHR13068">
    <property type="entry name" value="CGI-12 PROTEIN-RELATED"/>
    <property type="match status" value="1"/>
</dbReference>
<evidence type="ECO:0000313" key="5">
    <source>
        <dbReference type="Proteomes" id="UP000231279"/>
    </source>
</evidence>
<dbReference type="PANTHER" id="PTHR13068:SF133">
    <property type="entry name" value="MITOCHONDRIAL TRANSCRIPTION TERMINATION FACTOR FAMILY PROTEIN"/>
    <property type="match status" value="1"/>
</dbReference>
<evidence type="ECO:0000313" key="4">
    <source>
        <dbReference type="EMBL" id="PIN05043.1"/>
    </source>
</evidence>
<dbReference type="EMBL" id="NKXS01004926">
    <property type="protein sequence ID" value="PIN05043.1"/>
    <property type="molecule type" value="Genomic_DNA"/>
</dbReference>
<keyword evidence="2" id="KW-0805">Transcription regulation</keyword>
<reference evidence="5" key="1">
    <citation type="journal article" date="2018" name="Gigascience">
        <title>Genome assembly of the Pink Ipe (Handroanthus impetiginosus, Bignoniaceae), a highly valued, ecologically keystone Neotropical timber forest tree.</title>
        <authorList>
            <person name="Silva-Junior O.B."/>
            <person name="Grattapaglia D."/>
            <person name="Novaes E."/>
            <person name="Collevatti R.G."/>
        </authorList>
    </citation>
    <scope>NUCLEOTIDE SEQUENCE [LARGE SCALE GENOMIC DNA]</scope>
    <source>
        <strain evidence="5">cv. UFG-1</strain>
    </source>
</reference>
<comment type="caution">
    <text evidence="4">The sequence shown here is derived from an EMBL/GenBank/DDBJ whole genome shotgun (WGS) entry which is preliminary data.</text>
</comment>
<dbReference type="Gene3D" id="1.25.70.10">
    <property type="entry name" value="Transcription termination factor 3, mitochondrial"/>
    <property type="match status" value="2"/>
</dbReference>
<evidence type="ECO:0000256" key="1">
    <source>
        <dbReference type="ARBA" id="ARBA00007692"/>
    </source>
</evidence>
<keyword evidence="2" id="KW-0806">Transcription termination</keyword>
<sequence length="387" mass="44333">MFAVLRASIRPQFGAPENAVFIKTFSSKKSSSVVNGHYPKQSSTISYLINTCGLSSKDAFSISKKVTIKSPENSDLVLELLREYGFTDAYINRLIARWPNVLLSCPEKTLLPKLNFFHSIGVPLDVLAKKLSTYPLILHRSLENYLIPLYDYLKALVLTDERVVNVFKRAPKVFARGWEIPSNIALLRQRGIPESSIISLITNQPWIFLTGTEKFASFINRATEMGFDRSKVKFIHAVQVFATMSESTLKHKMEVYRRCGWSESDISLAFSKHPICMKYSEKKIMDNMDFLVNDCGFKPDDVARYPALLGLNLDKRMKPRFLVARVLNEKGLLKKKISAATLLKMPEEEFLKRYVVNYQEDVPELLEIYRRKLSVSEMGFSQQVIFK</sequence>
<keyword evidence="3" id="KW-0809">Transit peptide</keyword>
<dbReference type="FunFam" id="1.25.70.10:FF:000001">
    <property type="entry name" value="Mitochondrial transcription termination factor-like"/>
    <property type="match status" value="1"/>
</dbReference>
<proteinExistence type="inferred from homology"/>
<organism evidence="4 5">
    <name type="scientific">Handroanthus impetiginosus</name>
    <dbReference type="NCBI Taxonomy" id="429701"/>
    <lineage>
        <taxon>Eukaryota</taxon>
        <taxon>Viridiplantae</taxon>
        <taxon>Streptophyta</taxon>
        <taxon>Embryophyta</taxon>
        <taxon>Tracheophyta</taxon>
        <taxon>Spermatophyta</taxon>
        <taxon>Magnoliopsida</taxon>
        <taxon>eudicotyledons</taxon>
        <taxon>Gunneridae</taxon>
        <taxon>Pentapetalae</taxon>
        <taxon>asterids</taxon>
        <taxon>lamiids</taxon>
        <taxon>Lamiales</taxon>
        <taxon>Bignoniaceae</taxon>
        <taxon>Crescentiina</taxon>
        <taxon>Tabebuia alliance</taxon>
        <taxon>Handroanthus</taxon>
    </lineage>
</organism>